<proteinExistence type="predicted"/>
<gene>
    <name evidence="3" type="ORF">QNI14_03025</name>
</gene>
<feature type="transmembrane region" description="Helical" evidence="2">
    <location>
        <begin position="27"/>
        <end position="46"/>
    </location>
</feature>
<accession>A0ABT6ZB82</accession>
<protein>
    <submittedName>
        <fullName evidence="3">Uncharacterized protein</fullName>
    </submittedName>
</protein>
<sequence length="82" mass="8736">MLWLAATPTPTPTPGLSAEQVTPGIEGFLVMALIAVVIVLLGIAMLRRVRRAQYRVDVREQLDAEEAAARGEGPTPGDPAKD</sequence>
<reference evidence="3 4" key="1">
    <citation type="submission" date="2023-05" db="EMBL/GenBank/DDBJ databases">
        <title>Microbacterium dauci sp.nov., Isolated from Carrot Rhizosphere Soil.</title>
        <authorList>
            <person name="Xiao Z."/>
            <person name="Zheng J."/>
        </authorList>
    </citation>
    <scope>NUCLEOTIDE SEQUENCE [LARGE SCALE GENOMIC DNA]</scope>
    <source>
        <strain evidence="3 4">LX3-4</strain>
    </source>
</reference>
<evidence type="ECO:0000313" key="4">
    <source>
        <dbReference type="Proteomes" id="UP001321481"/>
    </source>
</evidence>
<evidence type="ECO:0000256" key="1">
    <source>
        <dbReference type="SAM" id="MobiDB-lite"/>
    </source>
</evidence>
<dbReference type="RefSeq" id="WP_283714722.1">
    <property type="nucleotide sequence ID" value="NZ_JASJND010000001.1"/>
</dbReference>
<dbReference type="Proteomes" id="UP001321481">
    <property type="component" value="Unassembled WGS sequence"/>
</dbReference>
<comment type="caution">
    <text evidence="3">The sequence shown here is derived from an EMBL/GenBank/DDBJ whole genome shotgun (WGS) entry which is preliminary data.</text>
</comment>
<keyword evidence="2" id="KW-0472">Membrane</keyword>
<keyword evidence="2" id="KW-0812">Transmembrane</keyword>
<organism evidence="3 4">
    <name type="scientific">Microbacterium dauci</name>
    <dbReference type="NCBI Taxonomy" id="3048008"/>
    <lineage>
        <taxon>Bacteria</taxon>
        <taxon>Bacillati</taxon>
        <taxon>Actinomycetota</taxon>
        <taxon>Actinomycetes</taxon>
        <taxon>Micrococcales</taxon>
        <taxon>Microbacteriaceae</taxon>
        <taxon>Microbacterium</taxon>
    </lineage>
</organism>
<dbReference type="EMBL" id="JASJND010000001">
    <property type="protein sequence ID" value="MDJ1113420.1"/>
    <property type="molecule type" value="Genomic_DNA"/>
</dbReference>
<evidence type="ECO:0000313" key="3">
    <source>
        <dbReference type="EMBL" id="MDJ1113420.1"/>
    </source>
</evidence>
<feature type="region of interest" description="Disordered" evidence="1">
    <location>
        <begin position="63"/>
        <end position="82"/>
    </location>
</feature>
<name>A0ABT6ZB82_9MICO</name>
<keyword evidence="4" id="KW-1185">Reference proteome</keyword>
<keyword evidence="2" id="KW-1133">Transmembrane helix</keyword>
<evidence type="ECO:0000256" key="2">
    <source>
        <dbReference type="SAM" id="Phobius"/>
    </source>
</evidence>